<organism evidence="1">
    <name type="scientific">Staphylococcus xylosus</name>
    <dbReference type="NCBI Taxonomy" id="1288"/>
    <lineage>
        <taxon>Bacteria</taxon>
        <taxon>Bacillati</taxon>
        <taxon>Bacillota</taxon>
        <taxon>Bacilli</taxon>
        <taxon>Bacillales</taxon>
        <taxon>Staphylococcaceae</taxon>
        <taxon>Staphylococcus</taxon>
    </lineage>
</organism>
<sequence>MLKIKVNIIGGEYDYDGINIKDKKASFIHEMNNDYLEHMYPFIKAH</sequence>
<dbReference type="AlphaFoldDB" id="K8DVP1"/>
<protein>
    <submittedName>
        <fullName evidence="1">Uncharacterized protein</fullName>
    </submittedName>
</protein>
<evidence type="ECO:0000313" key="1">
    <source>
        <dbReference type="EMBL" id="CCM44163.1"/>
    </source>
</evidence>
<accession>K8DVP1</accession>
<proteinExistence type="predicted"/>
<name>K8DVP1_STAXY</name>
<dbReference type="EMBL" id="HE993885">
    <property type="protein sequence ID" value="CCM44163.1"/>
    <property type="molecule type" value="Genomic_DNA"/>
</dbReference>
<reference evidence="1" key="2">
    <citation type="submission" date="2012-11" db="EMBL/GenBank/DDBJ databases">
        <title>A Staphyloccocus xylosus isolate with a new mecC allotype provides insights into the evolutionary origins of the type XI SCCmec.</title>
        <authorList>
            <person name="Harrison E.M."/>
            <person name="Paterson G.K."/>
            <person name="Holden M.T.G."/>
            <person name="Morgan F.E.J."/>
            <person name="Rhod Larsen A."/>
            <person name="Leroy S."/>
            <person name="Zadoks R."/>
            <person name="Peacock S.J."/>
            <person name="Parkhill J."/>
            <person name="Holmes M.A."/>
        </authorList>
    </citation>
    <scope>NUCLEOTIDE SEQUENCE</scope>
    <source>
        <strain evidence="1">S04010</strain>
    </source>
</reference>
<reference evidence="1" key="1">
    <citation type="submission" date="2012-09" db="EMBL/GenBank/DDBJ databases">
        <authorList>
            <person name="Salehi R."/>
            <person name="Fisher C.A."/>
            <person name="Bignell P.A."/>
            <person name="Old J.M."/>
        </authorList>
    </citation>
    <scope>NUCLEOTIDE SEQUENCE</scope>
    <source>
        <strain evidence="1">S04010</strain>
    </source>
</reference>